<dbReference type="InterPro" id="IPR003615">
    <property type="entry name" value="HNH_nuc"/>
</dbReference>
<feature type="domain" description="Nuclease associated modular" evidence="2">
    <location>
        <begin position="5"/>
        <end position="21"/>
    </location>
</feature>
<name>A0A0F9TT41_9ZZZZ</name>
<evidence type="ECO:0008006" key="5">
    <source>
        <dbReference type="Google" id="ProtNLM"/>
    </source>
</evidence>
<sequence length="167" mass="19512">MSRPPGFKHTEETKSKMRENHKGFQRPHTAEEKRKTSESLKIRYRNNPSPLIGRRHRDDTKIKMSETRRGNGNSNWKGGLTKLVKGIRRSPEFLQWRKAVLEKDNHTCQDCGSKDNVNAHHIKSLIEHPELIFEVSNGLTLCEICHKRHTSWQRLNGNGRIRCKKQV</sequence>
<dbReference type="SUPFAM" id="SSF64496">
    <property type="entry name" value="DNA-binding domain of intron-encoded endonucleases"/>
    <property type="match status" value="1"/>
</dbReference>
<accession>A0A0F9TT41</accession>
<protein>
    <recommendedName>
        <fullName evidence="5">HNH nuclease domain-containing protein</fullName>
    </recommendedName>
</protein>
<organism evidence="4">
    <name type="scientific">marine sediment metagenome</name>
    <dbReference type="NCBI Taxonomy" id="412755"/>
    <lineage>
        <taxon>unclassified sequences</taxon>
        <taxon>metagenomes</taxon>
        <taxon>ecological metagenomes</taxon>
    </lineage>
</organism>
<dbReference type="EMBL" id="LAZR01001445">
    <property type="protein sequence ID" value="KKN44543.1"/>
    <property type="molecule type" value="Genomic_DNA"/>
</dbReference>
<feature type="region of interest" description="Disordered" evidence="1">
    <location>
        <begin position="1"/>
        <end position="39"/>
    </location>
</feature>
<comment type="caution">
    <text evidence="4">The sequence shown here is derived from an EMBL/GenBank/DDBJ whole genome shotgun (WGS) entry which is preliminary data.</text>
</comment>
<dbReference type="GO" id="GO:0003677">
    <property type="term" value="F:DNA binding"/>
    <property type="evidence" value="ECO:0007669"/>
    <property type="project" value="InterPro"/>
</dbReference>
<feature type="domain" description="HNH nuclease" evidence="3">
    <location>
        <begin position="95"/>
        <end position="147"/>
    </location>
</feature>
<reference evidence="4" key="1">
    <citation type="journal article" date="2015" name="Nature">
        <title>Complex archaea that bridge the gap between prokaryotes and eukaryotes.</title>
        <authorList>
            <person name="Spang A."/>
            <person name="Saw J.H."/>
            <person name="Jorgensen S.L."/>
            <person name="Zaremba-Niedzwiedzka K."/>
            <person name="Martijn J."/>
            <person name="Lind A.E."/>
            <person name="van Eijk R."/>
            <person name="Schleper C."/>
            <person name="Guy L."/>
            <person name="Ettema T.J."/>
        </authorList>
    </citation>
    <scope>NUCLEOTIDE SEQUENCE</scope>
</reference>
<dbReference type="Gene3D" id="1.10.30.50">
    <property type="match status" value="1"/>
</dbReference>
<evidence type="ECO:0000256" key="1">
    <source>
        <dbReference type="SAM" id="MobiDB-lite"/>
    </source>
</evidence>
<dbReference type="Pfam" id="PF01844">
    <property type="entry name" value="HNH"/>
    <property type="match status" value="1"/>
</dbReference>
<evidence type="ECO:0000259" key="2">
    <source>
        <dbReference type="SMART" id="SM00496"/>
    </source>
</evidence>
<dbReference type="InterPro" id="IPR002711">
    <property type="entry name" value="HNH"/>
</dbReference>
<dbReference type="AlphaFoldDB" id="A0A0F9TT41"/>
<dbReference type="SMART" id="SM00496">
    <property type="entry name" value="IENR2"/>
    <property type="match status" value="3"/>
</dbReference>
<dbReference type="InterPro" id="IPR003611">
    <property type="entry name" value="NUMOD3"/>
</dbReference>
<feature type="domain" description="Nuclease associated modular" evidence="2">
    <location>
        <begin position="24"/>
        <end position="40"/>
    </location>
</feature>
<feature type="domain" description="Nuclease associated modular" evidence="2">
    <location>
        <begin position="52"/>
        <end position="68"/>
    </location>
</feature>
<dbReference type="SMART" id="SM00507">
    <property type="entry name" value="HNHc"/>
    <property type="match status" value="1"/>
</dbReference>
<evidence type="ECO:0000313" key="4">
    <source>
        <dbReference type="EMBL" id="KKN44543.1"/>
    </source>
</evidence>
<proteinExistence type="predicted"/>
<gene>
    <name evidence="4" type="ORF">LCGC14_0692230</name>
</gene>
<dbReference type="Pfam" id="PF07460">
    <property type="entry name" value="NUMOD3"/>
    <property type="match status" value="2"/>
</dbReference>
<feature type="compositionally biased region" description="Basic and acidic residues" evidence="1">
    <location>
        <begin position="8"/>
        <end position="39"/>
    </location>
</feature>
<evidence type="ECO:0000259" key="3">
    <source>
        <dbReference type="SMART" id="SM00507"/>
    </source>
</evidence>